<dbReference type="EMBL" id="CM042019">
    <property type="protein sequence ID" value="KAI3825916.1"/>
    <property type="molecule type" value="Genomic_DNA"/>
</dbReference>
<proteinExistence type="predicted"/>
<evidence type="ECO:0000313" key="1">
    <source>
        <dbReference type="EMBL" id="KAI3825916.1"/>
    </source>
</evidence>
<organism evidence="1 2">
    <name type="scientific">Smallanthus sonchifolius</name>
    <dbReference type="NCBI Taxonomy" id="185202"/>
    <lineage>
        <taxon>Eukaryota</taxon>
        <taxon>Viridiplantae</taxon>
        <taxon>Streptophyta</taxon>
        <taxon>Embryophyta</taxon>
        <taxon>Tracheophyta</taxon>
        <taxon>Spermatophyta</taxon>
        <taxon>Magnoliopsida</taxon>
        <taxon>eudicotyledons</taxon>
        <taxon>Gunneridae</taxon>
        <taxon>Pentapetalae</taxon>
        <taxon>asterids</taxon>
        <taxon>campanulids</taxon>
        <taxon>Asterales</taxon>
        <taxon>Asteraceae</taxon>
        <taxon>Asteroideae</taxon>
        <taxon>Heliantheae alliance</taxon>
        <taxon>Millerieae</taxon>
        <taxon>Smallanthus</taxon>
    </lineage>
</organism>
<reference evidence="2" key="1">
    <citation type="journal article" date="2022" name="Mol. Ecol. Resour.">
        <title>The genomes of chicory, endive, great burdock and yacon provide insights into Asteraceae palaeo-polyploidization history and plant inulin production.</title>
        <authorList>
            <person name="Fan W."/>
            <person name="Wang S."/>
            <person name="Wang H."/>
            <person name="Wang A."/>
            <person name="Jiang F."/>
            <person name="Liu H."/>
            <person name="Zhao H."/>
            <person name="Xu D."/>
            <person name="Zhang Y."/>
        </authorList>
    </citation>
    <scope>NUCLEOTIDE SEQUENCE [LARGE SCALE GENOMIC DNA]</scope>
    <source>
        <strain evidence="2">cv. Yunnan</strain>
    </source>
</reference>
<keyword evidence="2" id="KW-1185">Reference proteome</keyword>
<gene>
    <name evidence="1" type="ORF">L1987_07654</name>
</gene>
<accession>A0ACB9K0S1</accession>
<protein>
    <submittedName>
        <fullName evidence="1">Uncharacterized protein</fullName>
    </submittedName>
</protein>
<reference evidence="1 2" key="2">
    <citation type="journal article" date="2022" name="Mol. Ecol. Resour.">
        <title>The genomes of chicory, endive, great burdock and yacon provide insights into Asteraceae paleo-polyploidization history and plant inulin production.</title>
        <authorList>
            <person name="Fan W."/>
            <person name="Wang S."/>
            <person name="Wang H."/>
            <person name="Wang A."/>
            <person name="Jiang F."/>
            <person name="Liu H."/>
            <person name="Zhao H."/>
            <person name="Xu D."/>
            <person name="Zhang Y."/>
        </authorList>
    </citation>
    <scope>NUCLEOTIDE SEQUENCE [LARGE SCALE GENOMIC DNA]</scope>
    <source>
        <strain evidence="2">cv. Yunnan</strain>
        <tissue evidence="1">Leaves</tissue>
    </source>
</reference>
<sequence>MSGFKVHINPNLLDLFPYDCVFKVPSIVAFHCLTCIRSDANVRPRGGKMRTSNNGSKLLKVLLTMAAEVFRHHDVVRVFVSAYIIVLVQEFEEIGGFIGIGWYKLDDILLQSKWHLLGNQN</sequence>
<dbReference type="Proteomes" id="UP001056120">
    <property type="component" value="Linkage Group LG02"/>
</dbReference>
<comment type="caution">
    <text evidence="1">The sequence shown here is derived from an EMBL/GenBank/DDBJ whole genome shotgun (WGS) entry which is preliminary data.</text>
</comment>
<name>A0ACB9K0S1_9ASTR</name>
<evidence type="ECO:0000313" key="2">
    <source>
        <dbReference type="Proteomes" id="UP001056120"/>
    </source>
</evidence>